<feature type="domain" description="DUF7154" evidence="1">
    <location>
        <begin position="83"/>
        <end position="187"/>
    </location>
</feature>
<reference evidence="3" key="1">
    <citation type="submission" date="2011-07" db="EMBL/GenBank/DDBJ databases">
        <authorList>
            <consortium name="Caenorhabditis brenneri Sequencing and Analysis Consortium"/>
            <person name="Wilson R.K."/>
        </authorList>
    </citation>
    <scope>NUCLEOTIDE SEQUENCE [LARGE SCALE GENOMIC DNA]</scope>
    <source>
        <strain evidence="3">PB2801</strain>
    </source>
</reference>
<dbReference type="Proteomes" id="UP000008068">
    <property type="component" value="Unassembled WGS sequence"/>
</dbReference>
<keyword evidence="3" id="KW-1185">Reference proteome</keyword>
<protein>
    <recommendedName>
        <fullName evidence="1">DUF7154 domain-containing protein</fullName>
    </recommendedName>
</protein>
<organism evidence="3">
    <name type="scientific">Caenorhabditis brenneri</name>
    <name type="common">Nematode worm</name>
    <dbReference type="NCBI Taxonomy" id="135651"/>
    <lineage>
        <taxon>Eukaryota</taxon>
        <taxon>Metazoa</taxon>
        <taxon>Ecdysozoa</taxon>
        <taxon>Nematoda</taxon>
        <taxon>Chromadorea</taxon>
        <taxon>Rhabditida</taxon>
        <taxon>Rhabditina</taxon>
        <taxon>Rhabditomorpha</taxon>
        <taxon>Rhabditoidea</taxon>
        <taxon>Rhabditidae</taxon>
        <taxon>Peloderinae</taxon>
        <taxon>Caenorhabditis</taxon>
    </lineage>
</organism>
<dbReference type="InParanoid" id="G0P835"/>
<name>G0P835_CAEBE</name>
<evidence type="ECO:0000313" key="3">
    <source>
        <dbReference type="Proteomes" id="UP000008068"/>
    </source>
</evidence>
<proteinExistence type="predicted"/>
<sequence length="201" mass="23336">MIIYVKRYPNETEYSRIVAKMRQHHSYLSIIASIDSSGGSHPETLYDLASKTNGVCAFDYSMDLPYDLFYDENVVYPYLIYAANPQVSGKGSIQLSPLLIPKSEYYWFTMMQDTAPITGEQTLMLIWYNDNEQWQMGSNGTYHCGELFQSAGNHLADREYLSTDSYNVRLVFNYPDSEIRTVQIRVNQPDYAINYWIPYDN</sequence>
<dbReference type="HOGENOM" id="CLU_1541508_0_0_1"/>
<dbReference type="PANTHER" id="PTHR23062">
    <property type="entry name" value="HYPOTHETICAL PROTEIN C.ELEGANS"/>
    <property type="match status" value="1"/>
</dbReference>
<dbReference type="PANTHER" id="PTHR23062:SF3">
    <property type="entry name" value="ANF_RECEPTOR DOMAIN-CONTAINING PROTEIN-RELATED"/>
    <property type="match status" value="1"/>
</dbReference>
<accession>G0P835</accession>
<gene>
    <name evidence="2" type="ORF">CAEBREN_22882</name>
</gene>
<dbReference type="InterPro" id="IPR055578">
    <property type="entry name" value="DUF7154"/>
</dbReference>
<dbReference type="EMBL" id="GL380125">
    <property type="protein sequence ID" value="EGT47429.1"/>
    <property type="molecule type" value="Genomic_DNA"/>
</dbReference>
<dbReference type="OMA" id="YIGIAYW"/>
<dbReference type="AlphaFoldDB" id="G0P835"/>
<dbReference type="OrthoDB" id="5875487at2759"/>
<evidence type="ECO:0000259" key="1">
    <source>
        <dbReference type="Pfam" id="PF23673"/>
    </source>
</evidence>
<evidence type="ECO:0000313" key="2">
    <source>
        <dbReference type="EMBL" id="EGT47429.1"/>
    </source>
</evidence>
<dbReference type="STRING" id="135651.G0P835"/>
<dbReference type="Pfam" id="PF23673">
    <property type="entry name" value="DUF7154"/>
    <property type="match status" value="1"/>
</dbReference>
<dbReference type="GO" id="GO:0045087">
    <property type="term" value="P:innate immune response"/>
    <property type="evidence" value="ECO:0007669"/>
    <property type="project" value="TreeGrafter"/>
</dbReference>